<dbReference type="EMBL" id="ABEU02000022">
    <property type="protein sequence ID" value="PNR30588.1"/>
    <property type="molecule type" value="Genomic_DNA"/>
</dbReference>
<reference evidence="2" key="3">
    <citation type="submission" date="2020-12" db="UniProtKB">
        <authorList>
            <consortium name="EnsemblPlants"/>
        </authorList>
    </citation>
    <scope>IDENTIFICATION</scope>
</reference>
<proteinExistence type="predicted"/>
<accession>A0A2K1IMU2</accession>
<evidence type="ECO:0000313" key="3">
    <source>
        <dbReference type="Proteomes" id="UP000006727"/>
    </source>
</evidence>
<reference evidence="1 3" key="2">
    <citation type="journal article" date="2018" name="Plant J.">
        <title>The Physcomitrella patens chromosome-scale assembly reveals moss genome structure and evolution.</title>
        <authorList>
            <person name="Lang D."/>
            <person name="Ullrich K.K."/>
            <person name="Murat F."/>
            <person name="Fuchs J."/>
            <person name="Jenkins J."/>
            <person name="Haas F.B."/>
            <person name="Piednoel M."/>
            <person name="Gundlach H."/>
            <person name="Van Bel M."/>
            <person name="Meyberg R."/>
            <person name="Vives C."/>
            <person name="Morata J."/>
            <person name="Symeonidi A."/>
            <person name="Hiss M."/>
            <person name="Muchero W."/>
            <person name="Kamisugi Y."/>
            <person name="Saleh O."/>
            <person name="Blanc G."/>
            <person name="Decker E.L."/>
            <person name="van Gessel N."/>
            <person name="Grimwood J."/>
            <person name="Hayes R.D."/>
            <person name="Graham S.W."/>
            <person name="Gunter L.E."/>
            <person name="McDaniel S.F."/>
            <person name="Hoernstein S.N.W."/>
            <person name="Larsson A."/>
            <person name="Li F.W."/>
            <person name="Perroud P.F."/>
            <person name="Phillips J."/>
            <person name="Ranjan P."/>
            <person name="Rokshar D.S."/>
            <person name="Rothfels C.J."/>
            <person name="Schneider L."/>
            <person name="Shu S."/>
            <person name="Stevenson D.W."/>
            <person name="Thummler F."/>
            <person name="Tillich M."/>
            <person name="Villarreal Aguilar J.C."/>
            <person name="Widiez T."/>
            <person name="Wong G.K."/>
            <person name="Wymore A."/>
            <person name="Zhang Y."/>
            <person name="Zimmer A.D."/>
            <person name="Quatrano R.S."/>
            <person name="Mayer K.F.X."/>
            <person name="Goodstein D."/>
            <person name="Casacuberta J.M."/>
            <person name="Vandepoele K."/>
            <person name="Reski R."/>
            <person name="Cuming A.C."/>
            <person name="Tuskan G.A."/>
            <person name="Maumus F."/>
            <person name="Salse J."/>
            <person name="Schmutz J."/>
            <person name="Rensing S.A."/>
        </authorList>
    </citation>
    <scope>NUCLEOTIDE SEQUENCE [LARGE SCALE GENOMIC DNA]</scope>
    <source>
        <strain evidence="2 3">cv. Gransden 2004</strain>
    </source>
</reference>
<dbReference type="Gramene" id="Pp3c22_8850V3.1">
    <property type="protein sequence ID" value="Pp3c22_8850V3.1"/>
    <property type="gene ID" value="Pp3c22_8850"/>
</dbReference>
<name>A0A2K1IMU2_PHYPA</name>
<dbReference type="EnsemblPlants" id="Pp3c22_8850V3.1">
    <property type="protein sequence ID" value="Pp3c22_8850V3.1"/>
    <property type="gene ID" value="Pp3c22_8850"/>
</dbReference>
<evidence type="ECO:0000313" key="1">
    <source>
        <dbReference type="EMBL" id="PNR30588.1"/>
    </source>
</evidence>
<dbReference type="Proteomes" id="UP000006727">
    <property type="component" value="Chromosome 22"/>
</dbReference>
<keyword evidence="3" id="KW-1185">Reference proteome</keyword>
<protein>
    <submittedName>
        <fullName evidence="1 2">Uncharacterized protein</fullName>
    </submittedName>
</protein>
<dbReference type="InParanoid" id="A0A2K1IMU2"/>
<sequence>MASLFRKHCSPLHEVSNDNGTFFRKFFSDDCRAERQQWAHKVEKLVLDEVQHWHES</sequence>
<reference evidence="1 3" key="1">
    <citation type="journal article" date="2008" name="Science">
        <title>The Physcomitrella genome reveals evolutionary insights into the conquest of land by plants.</title>
        <authorList>
            <person name="Rensing S."/>
            <person name="Lang D."/>
            <person name="Zimmer A."/>
            <person name="Terry A."/>
            <person name="Salamov A."/>
            <person name="Shapiro H."/>
            <person name="Nishiyama T."/>
            <person name="Perroud P.-F."/>
            <person name="Lindquist E."/>
            <person name="Kamisugi Y."/>
            <person name="Tanahashi T."/>
            <person name="Sakakibara K."/>
            <person name="Fujita T."/>
            <person name="Oishi K."/>
            <person name="Shin-I T."/>
            <person name="Kuroki Y."/>
            <person name="Toyoda A."/>
            <person name="Suzuki Y."/>
            <person name="Hashimoto A."/>
            <person name="Yamaguchi K."/>
            <person name="Sugano A."/>
            <person name="Kohara Y."/>
            <person name="Fujiyama A."/>
            <person name="Anterola A."/>
            <person name="Aoki S."/>
            <person name="Ashton N."/>
            <person name="Barbazuk W.B."/>
            <person name="Barker E."/>
            <person name="Bennetzen J."/>
            <person name="Bezanilla M."/>
            <person name="Blankenship R."/>
            <person name="Cho S.H."/>
            <person name="Dutcher S."/>
            <person name="Estelle M."/>
            <person name="Fawcett J.A."/>
            <person name="Gundlach H."/>
            <person name="Hanada K."/>
            <person name="Heyl A."/>
            <person name="Hicks K.A."/>
            <person name="Hugh J."/>
            <person name="Lohr M."/>
            <person name="Mayer K."/>
            <person name="Melkozernov A."/>
            <person name="Murata T."/>
            <person name="Nelson D."/>
            <person name="Pils B."/>
            <person name="Prigge M."/>
            <person name="Reiss B."/>
            <person name="Renner T."/>
            <person name="Rombauts S."/>
            <person name="Rushton P."/>
            <person name="Sanderfoot A."/>
            <person name="Schween G."/>
            <person name="Shiu S.-H."/>
            <person name="Stueber K."/>
            <person name="Theodoulou F.L."/>
            <person name="Tu H."/>
            <person name="Van de Peer Y."/>
            <person name="Verrier P.J."/>
            <person name="Waters E."/>
            <person name="Wood A."/>
            <person name="Yang L."/>
            <person name="Cove D."/>
            <person name="Cuming A."/>
            <person name="Hasebe M."/>
            <person name="Lucas S."/>
            <person name="Mishler D.B."/>
            <person name="Reski R."/>
            <person name="Grigoriev I."/>
            <person name="Quatrano R.S."/>
            <person name="Boore J.L."/>
        </authorList>
    </citation>
    <scope>NUCLEOTIDE SEQUENCE [LARGE SCALE GENOMIC DNA]</scope>
    <source>
        <strain evidence="2 3">cv. Gransden 2004</strain>
    </source>
</reference>
<evidence type="ECO:0000313" key="2">
    <source>
        <dbReference type="EnsemblPlants" id="Pp3c22_8850V3.1"/>
    </source>
</evidence>
<organism evidence="1">
    <name type="scientific">Physcomitrium patens</name>
    <name type="common">Spreading-leaved earth moss</name>
    <name type="synonym">Physcomitrella patens</name>
    <dbReference type="NCBI Taxonomy" id="3218"/>
    <lineage>
        <taxon>Eukaryota</taxon>
        <taxon>Viridiplantae</taxon>
        <taxon>Streptophyta</taxon>
        <taxon>Embryophyta</taxon>
        <taxon>Bryophyta</taxon>
        <taxon>Bryophytina</taxon>
        <taxon>Bryopsida</taxon>
        <taxon>Funariidae</taxon>
        <taxon>Funariales</taxon>
        <taxon>Funariaceae</taxon>
        <taxon>Physcomitrium</taxon>
    </lineage>
</organism>
<gene>
    <name evidence="1" type="ORF">PHYPA_026904</name>
</gene>
<dbReference type="AlphaFoldDB" id="A0A2K1IMU2"/>